<feature type="region of interest" description="Disordered" evidence="5">
    <location>
        <begin position="477"/>
        <end position="502"/>
    </location>
</feature>
<feature type="domain" description="RanBP2-type" evidence="6">
    <location>
        <begin position="508"/>
        <end position="538"/>
    </location>
</feature>
<protein>
    <submittedName>
        <fullName evidence="7">Zn-finger in Ran binding protein</fullName>
    </submittedName>
</protein>
<dbReference type="InterPro" id="IPR001876">
    <property type="entry name" value="Znf_RanBP2"/>
</dbReference>
<dbReference type="SMART" id="SM00547">
    <property type="entry name" value="ZnF_RBZ"/>
    <property type="match status" value="7"/>
</dbReference>
<dbReference type="PANTHER" id="PTHR23111">
    <property type="entry name" value="ZINC FINGER PROTEIN"/>
    <property type="match status" value="1"/>
</dbReference>
<dbReference type="PROSITE" id="PS01358">
    <property type="entry name" value="ZF_RANBP2_1"/>
    <property type="match status" value="5"/>
</dbReference>
<keyword evidence="2 4" id="KW-0863">Zinc-finger</keyword>
<evidence type="ECO:0000313" key="8">
    <source>
        <dbReference type="Proteomes" id="UP001430356"/>
    </source>
</evidence>
<sequence>MRSAVRTVEQRASRAFSVCSTLAVTPFKLHASVAPSVRCDSARRYATTTRPLRQSWSLRSQRPWMCVKESCRTVNRDGCKECVACGEAKPLLLGWKCVGCSTVNFSGVRACKKCSGTQVASKNFWMCAVCHENNRVDEVEDNSRCGFCGYDMAPPSEAEEEILRRAKELSEAQHQQQVTYDSISFREGDEQFEDPLDGAEGLDPSLRTSRAFTGTTMRGRSLKLPVVAPFSGNHVNNTATQHSKLHGRAKRRSALAMVTDAATTPVGPPGFDWMCRNASCGQINPGDEESCLKCGTHIDPTEWECPQCAAVNFHTRASCFNCKTRIPVCWTCTACHGTTSVYDKACRTCGADRPAVEPRSPRDVAHRLGGAGGYVQQAEKGRGDWYCSACSALNFSRRQTCFQCHSSRPAPTPDAAAVMPSYSGWGEPASGGGAPAPAPPSVQHNNWICTSCQASNFRTRHNCWKCGLTSGRAGEWSSESVTPQFEREGFQSSDGAKSAEGTMNSTWKVSDDWLCAKCYSKNFKNRLECYRCGSRKTTLAVPRGSGLRKPVKL</sequence>
<evidence type="ECO:0000256" key="1">
    <source>
        <dbReference type="ARBA" id="ARBA00022723"/>
    </source>
</evidence>
<evidence type="ECO:0000256" key="2">
    <source>
        <dbReference type="ARBA" id="ARBA00022771"/>
    </source>
</evidence>
<dbReference type="SUPFAM" id="SSF90209">
    <property type="entry name" value="Ran binding protein zinc finger-like"/>
    <property type="match status" value="3"/>
</dbReference>
<feature type="domain" description="RanBP2-type" evidence="6">
    <location>
        <begin position="379"/>
        <end position="410"/>
    </location>
</feature>
<dbReference type="Gene3D" id="4.10.1060.10">
    <property type="entry name" value="Zinc finger, RanBP2-type"/>
    <property type="match status" value="3"/>
</dbReference>
<accession>A0AAW0F1Z1</accession>
<dbReference type="Pfam" id="PF00641">
    <property type="entry name" value="Zn_ribbon_RanBP"/>
    <property type="match status" value="2"/>
</dbReference>
<feature type="compositionally biased region" description="Polar residues" evidence="5">
    <location>
        <begin position="490"/>
        <end position="502"/>
    </location>
</feature>
<gene>
    <name evidence="7" type="ORF">NESM_000033000</name>
</gene>
<dbReference type="EMBL" id="JAECZO010000002">
    <property type="protein sequence ID" value="KAK7199852.1"/>
    <property type="molecule type" value="Genomic_DNA"/>
</dbReference>
<dbReference type="PROSITE" id="PS50199">
    <property type="entry name" value="ZF_RANBP2_2"/>
    <property type="match status" value="5"/>
</dbReference>
<evidence type="ECO:0000259" key="6">
    <source>
        <dbReference type="PROSITE" id="PS50199"/>
    </source>
</evidence>
<keyword evidence="8" id="KW-1185">Reference proteome</keyword>
<evidence type="ECO:0000256" key="4">
    <source>
        <dbReference type="PROSITE-ProRule" id="PRU00322"/>
    </source>
</evidence>
<dbReference type="PANTHER" id="PTHR23111:SF40">
    <property type="entry name" value="RNA-BINDING PROTEIN INVOLVED IN HETEROCHROMATIN ASSEMBLY-RELATED"/>
    <property type="match status" value="1"/>
</dbReference>
<evidence type="ECO:0000256" key="3">
    <source>
        <dbReference type="ARBA" id="ARBA00022833"/>
    </source>
</evidence>
<comment type="caution">
    <text evidence="7">The sequence shown here is derived from an EMBL/GenBank/DDBJ whole genome shotgun (WGS) entry which is preliminary data.</text>
</comment>
<proteinExistence type="predicted"/>
<dbReference type="GO" id="GO:0008270">
    <property type="term" value="F:zinc ion binding"/>
    <property type="evidence" value="ECO:0007669"/>
    <property type="project" value="UniProtKB-KW"/>
</dbReference>
<keyword evidence="3" id="KW-0862">Zinc</keyword>
<evidence type="ECO:0000256" key="5">
    <source>
        <dbReference type="SAM" id="MobiDB-lite"/>
    </source>
</evidence>
<feature type="domain" description="RanBP2-type" evidence="6">
    <location>
        <begin position="299"/>
        <end position="328"/>
    </location>
</feature>
<dbReference type="InterPro" id="IPR036280">
    <property type="entry name" value="Multihaem_cyt_sf"/>
</dbReference>
<feature type="domain" description="RanBP2-type" evidence="6">
    <location>
        <begin position="59"/>
        <end position="91"/>
    </location>
</feature>
<organism evidence="7 8">
    <name type="scientific">Novymonas esmeraldas</name>
    <dbReference type="NCBI Taxonomy" id="1808958"/>
    <lineage>
        <taxon>Eukaryota</taxon>
        <taxon>Discoba</taxon>
        <taxon>Euglenozoa</taxon>
        <taxon>Kinetoplastea</taxon>
        <taxon>Metakinetoplastina</taxon>
        <taxon>Trypanosomatida</taxon>
        <taxon>Trypanosomatidae</taxon>
        <taxon>Novymonas</taxon>
    </lineage>
</organism>
<dbReference type="GO" id="GO:0003729">
    <property type="term" value="F:mRNA binding"/>
    <property type="evidence" value="ECO:0007669"/>
    <property type="project" value="TreeGrafter"/>
</dbReference>
<reference evidence="7 8" key="1">
    <citation type="journal article" date="2021" name="MBio">
        <title>A New Model Trypanosomatid, Novymonas esmeraldas: Genomic Perception of Its 'Candidatus Pandoraea novymonadis' Endosymbiont.</title>
        <authorList>
            <person name="Zakharova A."/>
            <person name="Saura A."/>
            <person name="Butenko A."/>
            <person name="Podesvova L."/>
            <person name="Warmusova S."/>
            <person name="Kostygov A.Y."/>
            <person name="Nenarokova A."/>
            <person name="Lukes J."/>
            <person name="Opperdoes F.R."/>
            <person name="Yurchenko V."/>
        </authorList>
    </citation>
    <scope>NUCLEOTIDE SEQUENCE [LARGE SCALE GENOMIC DNA]</scope>
    <source>
        <strain evidence="7 8">E262AT.01</strain>
    </source>
</reference>
<dbReference type="Proteomes" id="UP001430356">
    <property type="component" value="Unassembled WGS sequence"/>
</dbReference>
<dbReference type="AlphaFoldDB" id="A0AAW0F1Z1"/>
<name>A0AAW0F1Z1_9TRYP</name>
<dbReference type="InterPro" id="IPR036443">
    <property type="entry name" value="Znf_RanBP2_sf"/>
</dbReference>
<dbReference type="SUPFAM" id="SSF48695">
    <property type="entry name" value="Multiheme cytochromes"/>
    <property type="match status" value="1"/>
</dbReference>
<keyword evidence="1" id="KW-0479">Metal-binding</keyword>
<feature type="domain" description="RanBP2-type" evidence="6">
    <location>
        <begin position="268"/>
        <end position="300"/>
    </location>
</feature>
<evidence type="ECO:0000313" key="7">
    <source>
        <dbReference type="EMBL" id="KAK7199852.1"/>
    </source>
</evidence>